<accession>A0ABU9EFB1</accession>
<keyword evidence="1" id="KW-0732">Signal</keyword>
<feature type="signal peptide" evidence="1">
    <location>
        <begin position="1"/>
        <end position="20"/>
    </location>
</feature>
<sequence length="275" mass="29205">MKTVIVLLAALVALSGARSAAPPSADDERARVRAHLEGVLEQLRTSPPAGLDAAQRAARAETIEWLAEYTERGRYPHNHVTAVTSPIFVDPHGTPCAVGYLLLRSGEHALVDRIVRTDNRVRVADLAGDEQLGRWLRERGITLEEAARIQPVYEPAGDPGRDPGVSPFTAVSIGVSALTAGVSMYAVSAGESARAAGWVEPLAVAGVVGHGALLMSLYTRDEYPGWAPWVHGAGVLLGALTLRAATAPTEPEPGERSIQVAPILAPDRFGLTLRW</sequence>
<dbReference type="Proteomes" id="UP001484239">
    <property type="component" value="Unassembled WGS sequence"/>
</dbReference>
<name>A0ABU9EFB1_9BACT</name>
<feature type="chain" id="PRO_5047535812" evidence="1">
    <location>
        <begin position="21"/>
        <end position="275"/>
    </location>
</feature>
<dbReference type="RefSeq" id="WP_405281194.1">
    <property type="nucleotide sequence ID" value="NZ_JBBHLI010000015.1"/>
</dbReference>
<proteinExistence type="predicted"/>
<comment type="caution">
    <text evidence="2">The sequence shown here is derived from an EMBL/GenBank/DDBJ whole genome shotgun (WGS) entry which is preliminary data.</text>
</comment>
<protein>
    <submittedName>
        <fullName evidence="2">Uncharacterized protein</fullName>
    </submittedName>
</protein>
<evidence type="ECO:0000313" key="3">
    <source>
        <dbReference type="Proteomes" id="UP001484239"/>
    </source>
</evidence>
<organism evidence="2 3">
    <name type="scientific">Gaopeijia maritima</name>
    <dbReference type="NCBI Taxonomy" id="3119007"/>
    <lineage>
        <taxon>Bacteria</taxon>
        <taxon>Pseudomonadati</taxon>
        <taxon>Gemmatimonadota</taxon>
        <taxon>Longimicrobiia</taxon>
        <taxon>Gaopeijiales</taxon>
        <taxon>Gaopeijiaceae</taxon>
        <taxon>Gaopeijia</taxon>
    </lineage>
</organism>
<reference evidence="2 3" key="1">
    <citation type="submission" date="2024-02" db="EMBL/GenBank/DDBJ databases">
        <title>A novel Gemmatimonadota bacterium.</title>
        <authorList>
            <person name="Du Z.-J."/>
            <person name="Ye Y.-Q."/>
        </authorList>
    </citation>
    <scope>NUCLEOTIDE SEQUENCE [LARGE SCALE GENOMIC DNA]</scope>
    <source>
        <strain evidence="2 3">DH-20</strain>
    </source>
</reference>
<evidence type="ECO:0000313" key="2">
    <source>
        <dbReference type="EMBL" id="MEK9502763.1"/>
    </source>
</evidence>
<gene>
    <name evidence="2" type="ORF">WI372_17335</name>
</gene>
<keyword evidence="3" id="KW-1185">Reference proteome</keyword>
<evidence type="ECO:0000256" key="1">
    <source>
        <dbReference type="SAM" id="SignalP"/>
    </source>
</evidence>
<dbReference type="EMBL" id="JBBHLI010000015">
    <property type="protein sequence ID" value="MEK9502763.1"/>
    <property type="molecule type" value="Genomic_DNA"/>
</dbReference>